<protein>
    <submittedName>
        <fullName evidence="2">Protein of uncharacterized function (DUF1120)</fullName>
    </submittedName>
</protein>
<dbReference type="EMBL" id="UIGI01000002">
    <property type="protein sequence ID" value="SUY92954.1"/>
    <property type="molecule type" value="Genomic_DNA"/>
</dbReference>
<dbReference type="AlphaFoldDB" id="A0A381KNK1"/>
<proteinExistence type="predicted"/>
<accession>A0A381KNK1</accession>
<dbReference type="Proteomes" id="UP000255528">
    <property type="component" value="Unassembled WGS sequence"/>
</dbReference>
<keyword evidence="1" id="KW-0732">Signal</keyword>
<feature type="chain" id="PRO_5016615734" evidence="1">
    <location>
        <begin position="23"/>
        <end position="237"/>
    </location>
</feature>
<gene>
    <name evidence="2" type="ORF">NCTC12119_04984</name>
</gene>
<evidence type="ECO:0000313" key="3">
    <source>
        <dbReference type="Proteomes" id="UP000255528"/>
    </source>
</evidence>
<dbReference type="RefSeq" id="WP_115632159.1">
    <property type="nucleotide sequence ID" value="NZ_UIGI01000002.1"/>
</dbReference>
<evidence type="ECO:0000313" key="2">
    <source>
        <dbReference type="EMBL" id="SUY92954.1"/>
    </source>
</evidence>
<dbReference type="Pfam" id="PF06551">
    <property type="entry name" value="DUF1120"/>
    <property type="match status" value="1"/>
</dbReference>
<sequence>MKEIKYIAIGVLTLACSLSAYAQIPNGSVNLKVIGKISPASCTMVLGATSGNLDFGHIDYNNVDSNELYIGSANYPAKTLSGLTVNCDSPTLIGISTTDNRKSSVLNMNISNGRSYNQDGEVINNIEPYLGLGTDAKGVAIGGYTADFIHLKVDGNTSRFSDCMAQDSETAKVASYASANDCPAGQVRKVLDTSGNIISGKVFTWDYIVSPMLNTPDNLDPAGWSMDGSVTLQVVYL</sequence>
<dbReference type="PROSITE" id="PS51257">
    <property type="entry name" value="PROKAR_LIPOPROTEIN"/>
    <property type="match status" value="1"/>
</dbReference>
<feature type="signal peptide" evidence="1">
    <location>
        <begin position="1"/>
        <end position="22"/>
    </location>
</feature>
<dbReference type="InterPro" id="IPR010546">
    <property type="entry name" value="DUF1120"/>
</dbReference>
<name>A0A381KNK1_9ENTR</name>
<organism evidence="2 3">
    <name type="scientific">Buttiauxella agrestis</name>
    <dbReference type="NCBI Taxonomy" id="82977"/>
    <lineage>
        <taxon>Bacteria</taxon>
        <taxon>Pseudomonadati</taxon>
        <taxon>Pseudomonadota</taxon>
        <taxon>Gammaproteobacteria</taxon>
        <taxon>Enterobacterales</taxon>
        <taxon>Enterobacteriaceae</taxon>
        <taxon>Buttiauxella</taxon>
    </lineage>
</organism>
<reference evidence="2 3" key="1">
    <citation type="submission" date="2018-06" db="EMBL/GenBank/DDBJ databases">
        <authorList>
            <consortium name="Pathogen Informatics"/>
            <person name="Doyle S."/>
        </authorList>
    </citation>
    <scope>NUCLEOTIDE SEQUENCE [LARGE SCALE GENOMIC DNA]</scope>
    <source>
        <strain evidence="2 3">NCTC12119</strain>
    </source>
</reference>
<evidence type="ECO:0000256" key="1">
    <source>
        <dbReference type="SAM" id="SignalP"/>
    </source>
</evidence>